<dbReference type="GO" id="GO:0016787">
    <property type="term" value="F:hydrolase activity"/>
    <property type="evidence" value="ECO:0007669"/>
    <property type="project" value="UniProtKB-KW"/>
</dbReference>
<gene>
    <name evidence="2" type="ORF">GCM10011316_29410</name>
</gene>
<comment type="caution">
    <text evidence="2">The sequence shown here is derived from an EMBL/GenBank/DDBJ whole genome shotgun (WGS) entry which is preliminary data.</text>
</comment>
<proteinExistence type="predicted"/>
<keyword evidence="3" id="KW-1185">Reference proteome</keyword>
<sequence>MSDFDEVRFPDVVARGALGGPERRTEIVELTSGFEERNTPWADSRRKYDVGSGIRHPDHLSEVIAFFEARSGRLRGFRFKDWSDFTSSRPSAPVTPFDQVLGAADGARTSFQLIKAYSSGSRSWIRRIAKPVAGTVLIAVDGAVQASGWSVDPASGTVTFDAAPASGTVTAGFAFDVPCRFDTDLIQTSLRELKLGEIRAIPIVEVRV</sequence>
<dbReference type="OrthoDB" id="1685145at2"/>
<protein>
    <submittedName>
        <fullName evidence="2">Glycoside hydrolase family 24</fullName>
    </submittedName>
</protein>
<dbReference type="Pfam" id="PF09343">
    <property type="entry name" value="DUF2460"/>
    <property type="match status" value="1"/>
</dbReference>
<reference evidence="2" key="1">
    <citation type="journal article" date="2014" name="Int. J. Syst. Evol. Microbiol.">
        <title>Complete genome sequence of Corynebacterium casei LMG S-19264T (=DSM 44701T), isolated from a smear-ripened cheese.</title>
        <authorList>
            <consortium name="US DOE Joint Genome Institute (JGI-PGF)"/>
            <person name="Walter F."/>
            <person name="Albersmeier A."/>
            <person name="Kalinowski J."/>
            <person name="Ruckert C."/>
        </authorList>
    </citation>
    <scope>NUCLEOTIDE SEQUENCE</scope>
    <source>
        <strain evidence="2">CGMCC 1.12426</strain>
    </source>
</reference>
<evidence type="ECO:0000313" key="2">
    <source>
        <dbReference type="EMBL" id="GGB55461.1"/>
    </source>
</evidence>
<dbReference type="Proteomes" id="UP000605148">
    <property type="component" value="Unassembled WGS sequence"/>
</dbReference>
<keyword evidence="2" id="KW-0378">Hydrolase</keyword>
<dbReference type="AlphaFoldDB" id="A0A916TL75"/>
<dbReference type="NCBIfam" id="TIGR02217">
    <property type="entry name" value="chp_TIGR02217"/>
    <property type="match status" value="1"/>
</dbReference>
<reference evidence="2" key="2">
    <citation type="submission" date="2020-09" db="EMBL/GenBank/DDBJ databases">
        <authorList>
            <person name="Sun Q."/>
            <person name="Zhou Y."/>
        </authorList>
    </citation>
    <scope>NUCLEOTIDE SEQUENCE</scope>
    <source>
        <strain evidence="2">CGMCC 1.12426</strain>
    </source>
</reference>
<accession>A0A916TL75</accession>
<name>A0A916TL75_9HYPH</name>
<evidence type="ECO:0000313" key="3">
    <source>
        <dbReference type="Proteomes" id="UP000605148"/>
    </source>
</evidence>
<feature type="domain" description="DUF2460" evidence="1">
    <location>
        <begin position="5"/>
        <end position="207"/>
    </location>
</feature>
<dbReference type="EMBL" id="BMFA01000008">
    <property type="protein sequence ID" value="GGB55461.1"/>
    <property type="molecule type" value="Genomic_DNA"/>
</dbReference>
<organism evidence="2 3">
    <name type="scientific">Roseibium aquae</name>
    <dbReference type="NCBI Taxonomy" id="1323746"/>
    <lineage>
        <taxon>Bacteria</taxon>
        <taxon>Pseudomonadati</taxon>
        <taxon>Pseudomonadota</taxon>
        <taxon>Alphaproteobacteria</taxon>
        <taxon>Hyphomicrobiales</taxon>
        <taxon>Stappiaceae</taxon>
        <taxon>Roseibium</taxon>
    </lineage>
</organism>
<evidence type="ECO:0000259" key="1">
    <source>
        <dbReference type="Pfam" id="PF09343"/>
    </source>
</evidence>
<dbReference type="InterPro" id="IPR011740">
    <property type="entry name" value="DUF2460"/>
</dbReference>